<dbReference type="EC" id="3.4.11.2" evidence="4"/>
<evidence type="ECO:0000256" key="7">
    <source>
        <dbReference type="ARBA" id="ARBA00022670"/>
    </source>
</evidence>
<dbReference type="PRINTS" id="PR00756">
    <property type="entry name" value="ALADIPTASE"/>
</dbReference>
<dbReference type="Proteomes" id="UP000617634">
    <property type="component" value="Unassembled WGS sequence"/>
</dbReference>
<keyword evidence="9" id="KW-0378">Hydrolase</keyword>
<evidence type="ECO:0000256" key="2">
    <source>
        <dbReference type="ARBA" id="ARBA00001947"/>
    </source>
</evidence>
<dbReference type="GO" id="GO:0016020">
    <property type="term" value="C:membrane"/>
    <property type="evidence" value="ECO:0007669"/>
    <property type="project" value="TreeGrafter"/>
</dbReference>
<dbReference type="SUPFAM" id="SSF63737">
    <property type="entry name" value="Leukotriene A4 hydrolase N-terminal domain"/>
    <property type="match status" value="1"/>
</dbReference>
<dbReference type="SUPFAM" id="SSF55486">
    <property type="entry name" value="Metalloproteases ('zincins'), catalytic domain"/>
    <property type="match status" value="1"/>
</dbReference>
<dbReference type="InterPro" id="IPR001930">
    <property type="entry name" value="Peptidase_M1"/>
</dbReference>
<evidence type="ECO:0000256" key="6">
    <source>
        <dbReference type="ARBA" id="ARBA00022438"/>
    </source>
</evidence>
<evidence type="ECO:0000256" key="10">
    <source>
        <dbReference type="ARBA" id="ARBA00022833"/>
    </source>
</evidence>
<feature type="chain" id="PRO_5037771973" description="Aminopeptidase N" evidence="12">
    <location>
        <begin position="26"/>
        <end position="588"/>
    </location>
</feature>
<protein>
    <recommendedName>
        <fullName evidence="5">Aminopeptidase N</fullName>
        <ecNumber evidence="4">3.4.11.2</ecNumber>
    </recommendedName>
</protein>
<comment type="catalytic activity">
    <reaction evidence="1">
        <text>Release of an N-terminal amino acid, Xaa-|-Yaa- from a peptide, amide or arylamide. Xaa is preferably Ala, but may be most amino acids including Pro (slow action). When a terminal hydrophobic residue is followed by a prolyl residue, the two may be released as an intact Xaa-Pro dipeptide.</text>
        <dbReference type="EC" id="3.4.11.2"/>
    </reaction>
</comment>
<name>A0A931HBY1_9SPHN</name>
<gene>
    <name evidence="14" type="ORF">I5E68_06925</name>
</gene>
<dbReference type="InterPro" id="IPR042097">
    <property type="entry name" value="Aminopeptidase_N-like_N_sf"/>
</dbReference>
<feature type="signal peptide" evidence="12">
    <location>
        <begin position="1"/>
        <end position="25"/>
    </location>
</feature>
<dbReference type="GO" id="GO:0006508">
    <property type="term" value="P:proteolysis"/>
    <property type="evidence" value="ECO:0007669"/>
    <property type="project" value="UniProtKB-KW"/>
</dbReference>
<dbReference type="InterPro" id="IPR014782">
    <property type="entry name" value="Peptidase_M1_dom"/>
</dbReference>
<dbReference type="EMBL" id="JADZGI010000001">
    <property type="protein sequence ID" value="MBH0112683.1"/>
    <property type="molecule type" value="Genomic_DNA"/>
</dbReference>
<evidence type="ECO:0000256" key="4">
    <source>
        <dbReference type="ARBA" id="ARBA00012564"/>
    </source>
</evidence>
<proteinExistence type="inferred from homology"/>
<keyword evidence="7" id="KW-0645">Protease</keyword>
<dbReference type="Gene3D" id="2.60.40.1730">
    <property type="entry name" value="tricorn interacting facor f3 domain"/>
    <property type="match status" value="1"/>
</dbReference>
<evidence type="ECO:0000313" key="15">
    <source>
        <dbReference type="Proteomes" id="UP000617634"/>
    </source>
</evidence>
<evidence type="ECO:0000256" key="8">
    <source>
        <dbReference type="ARBA" id="ARBA00022723"/>
    </source>
</evidence>
<dbReference type="PANTHER" id="PTHR11533">
    <property type="entry name" value="PROTEASE M1 ZINC METALLOPROTEASE"/>
    <property type="match status" value="1"/>
</dbReference>
<dbReference type="GO" id="GO:0070006">
    <property type="term" value="F:metalloaminopeptidase activity"/>
    <property type="evidence" value="ECO:0007669"/>
    <property type="project" value="TreeGrafter"/>
</dbReference>
<evidence type="ECO:0000256" key="3">
    <source>
        <dbReference type="ARBA" id="ARBA00010136"/>
    </source>
</evidence>
<dbReference type="GO" id="GO:0042277">
    <property type="term" value="F:peptide binding"/>
    <property type="evidence" value="ECO:0007669"/>
    <property type="project" value="TreeGrafter"/>
</dbReference>
<evidence type="ECO:0000256" key="11">
    <source>
        <dbReference type="ARBA" id="ARBA00023049"/>
    </source>
</evidence>
<dbReference type="GO" id="GO:0016285">
    <property type="term" value="F:alanyl aminopeptidase activity"/>
    <property type="evidence" value="ECO:0007669"/>
    <property type="project" value="UniProtKB-EC"/>
</dbReference>
<dbReference type="PANTHER" id="PTHR11533:SF174">
    <property type="entry name" value="PUROMYCIN-SENSITIVE AMINOPEPTIDASE-RELATED"/>
    <property type="match status" value="1"/>
</dbReference>
<keyword evidence="12" id="KW-0732">Signal</keyword>
<dbReference type="RefSeq" id="WP_197162374.1">
    <property type="nucleotide sequence ID" value="NZ_JADZGI010000001.1"/>
</dbReference>
<keyword evidence="6" id="KW-0031">Aminopeptidase</keyword>
<evidence type="ECO:0000256" key="9">
    <source>
        <dbReference type="ARBA" id="ARBA00022801"/>
    </source>
</evidence>
<keyword evidence="15" id="KW-1185">Reference proteome</keyword>
<dbReference type="InterPro" id="IPR027268">
    <property type="entry name" value="Peptidase_M4/M1_CTD_sf"/>
</dbReference>
<dbReference type="GO" id="GO:0043171">
    <property type="term" value="P:peptide catabolic process"/>
    <property type="evidence" value="ECO:0007669"/>
    <property type="project" value="TreeGrafter"/>
</dbReference>
<keyword evidence="10" id="KW-0862">Zinc</keyword>
<keyword evidence="8" id="KW-0479">Metal-binding</keyword>
<feature type="domain" description="Peptidase M1 membrane alanine aminopeptidase" evidence="13">
    <location>
        <begin position="340"/>
        <end position="452"/>
    </location>
</feature>
<dbReference type="AlphaFoldDB" id="A0A931HBY1"/>
<comment type="cofactor">
    <cofactor evidence="2">
        <name>Zn(2+)</name>
        <dbReference type="ChEBI" id="CHEBI:29105"/>
    </cofactor>
</comment>
<evidence type="ECO:0000256" key="1">
    <source>
        <dbReference type="ARBA" id="ARBA00000098"/>
    </source>
</evidence>
<accession>A0A931HBY1</accession>
<dbReference type="CDD" id="cd09603">
    <property type="entry name" value="M1_APN_like"/>
    <property type="match status" value="1"/>
</dbReference>
<sequence>MRSQRLIAGLSALALLHGLAPSAWGQRQPAPPVTDPADPRFLTAQTRKMGGPMPAEQMALTFEKLDLTLKVFPSEKRIEGIAALDLSSRRALDTLVLDFFPKFAIDQITLDGEPIPADHYANPEGQLRIDLPRPLARDTRITVRIAYRGTPPLAKRPPWEGGTTWTTTPDGKYPWIDTSLWGGGCDMLYPCLDHPTLKPARSELHYIVPEGLMAPGNGHLVSAETRDGWTTWNWSARSVHTYGSVLNVGPYKVKKGDYQSRFGNTIPMRFYYLPGEESQADALFAEFPRTLDFWESVIGPYPWSDQKMGVIRVPFSGLENQTLNGYSDEYPKTPFGWDWLVNHEFSHEWFANQLSVANYDDLWLHEGLGSYAQPLLAEFYGGRIDYMAQLKGQRAAIRNDQPLVSGRNRDEKAVYSDPTGPRGDIYQKGSWVAHSLRQLIGDDAFFESIRRLVYGRPDPRPGNFTPQFGTTQGFVKIVNTVTGKDYGWFFDVYLYQAAVPRILVTRTQDKAVLRWDVPGDLPFPMPLDVRVGDRIVTLPMTDGSGEVTADRDTHVLPDPYSKILVQSDAIVAYQQWKAQQAKSGQSID</sequence>
<evidence type="ECO:0000256" key="12">
    <source>
        <dbReference type="SAM" id="SignalP"/>
    </source>
</evidence>
<dbReference type="Pfam" id="PF01433">
    <property type="entry name" value="Peptidase_M1"/>
    <property type="match status" value="1"/>
</dbReference>
<dbReference type="GO" id="GO:0005737">
    <property type="term" value="C:cytoplasm"/>
    <property type="evidence" value="ECO:0007669"/>
    <property type="project" value="TreeGrafter"/>
</dbReference>
<dbReference type="GO" id="GO:0008270">
    <property type="term" value="F:zinc ion binding"/>
    <property type="evidence" value="ECO:0007669"/>
    <property type="project" value="InterPro"/>
</dbReference>
<comment type="similarity">
    <text evidence="3">Belongs to the peptidase M1 family.</text>
</comment>
<organism evidence="14 15">
    <name type="scientific">Novosphingobium aureum</name>
    <dbReference type="NCBI Taxonomy" id="2792964"/>
    <lineage>
        <taxon>Bacteria</taxon>
        <taxon>Pseudomonadati</taxon>
        <taxon>Pseudomonadota</taxon>
        <taxon>Alphaproteobacteria</taxon>
        <taxon>Sphingomonadales</taxon>
        <taxon>Sphingomonadaceae</taxon>
        <taxon>Novosphingobium</taxon>
    </lineage>
</organism>
<keyword evidence="11" id="KW-0482">Metalloprotease</keyword>
<evidence type="ECO:0000313" key="14">
    <source>
        <dbReference type="EMBL" id="MBH0112683.1"/>
    </source>
</evidence>
<dbReference type="Gene3D" id="1.10.390.10">
    <property type="entry name" value="Neutral Protease Domain 2"/>
    <property type="match status" value="1"/>
</dbReference>
<evidence type="ECO:0000259" key="13">
    <source>
        <dbReference type="Pfam" id="PF01433"/>
    </source>
</evidence>
<dbReference type="GO" id="GO:0005615">
    <property type="term" value="C:extracellular space"/>
    <property type="evidence" value="ECO:0007669"/>
    <property type="project" value="TreeGrafter"/>
</dbReference>
<evidence type="ECO:0000256" key="5">
    <source>
        <dbReference type="ARBA" id="ARBA00015611"/>
    </source>
</evidence>
<reference evidence="14" key="1">
    <citation type="submission" date="2020-11" db="EMBL/GenBank/DDBJ databases">
        <title>Novosphingobium aureum sp. nov., a marine bacterium isolated from sediment of a salt flat.</title>
        <authorList>
            <person name="Yoo Y."/>
            <person name="Kim J.-J."/>
        </authorList>
    </citation>
    <scope>NUCLEOTIDE SEQUENCE</scope>
    <source>
        <strain evidence="14">YJ-S2-02</strain>
    </source>
</reference>
<dbReference type="InterPro" id="IPR050344">
    <property type="entry name" value="Peptidase_M1_aminopeptidases"/>
</dbReference>
<comment type="caution">
    <text evidence="14">The sequence shown here is derived from an EMBL/GenBank/DDBJ whole genome shotgun (WGS) entry which is preliminary data.</text>
</comment>